<dbReference type="GO" id="GO:0006508">
    <property type="term" value="P:proteolysis"/>
    <property type="evidence" value="ECO:0007669"/>
    <property type="project" value="UniProtKB-KW"/>
</dbReference>
<evidence type="ECO:0000256" key="10">
    <source>
        <dbReference type="ARBA" id="ARBA00023136"/>
    </source>
</evidence>
<dbReference type="InterPro" id="IPR050083">
    <property type="entry name" value="HtpX_protease"/>
</dbReference>
<dbReference type="Pfam" id="PF01435">
    <property type="entry name" value="Peptidase_M48"/>
    <property type="match status" value="1"/>
</dbReference>
<name>A0A9D7HRT7_9PROT</name>
<proteinExistence type="predicted"/>
<protein>
    <submittedName>
        <fullName evidence="13">M48 family metalloprotease</fullName>
    </submittedName>
</protein>
<keyword evidence="4 11" id="KW-0812">Transmembrane</keyword>
<comment type="cofactor">
    <cofactor evidence="1">
        <name>Zn(2+)</name>
        <dbReference type="ChEBI" id="CHEBI:29105"/>
    </cofactor>
</comment>
<evidence type="ECO:0000256" key="11">
    <source>
        <dbReference type="SAM" id="Phobius"/>
    </source>
</evidence>
<keyword evidence="2" id="KW-1003">Cell membrane</keyword>
<evidence type="ECO:0000256" key="2">
    <source>
        <dbReference type="ARBA" id="ARBA00022475"/>
    </source>
</evidence>
<feature type="domain" description="Peptidase M48" evidence="12">
    <location>
        <begin position="103"/>
        <end position="320"/>
    </location>
</feature>
<evidence type="ECO:0000256" key="8">
    <source>
        <dbReference type="ARBA" id="ARBA00022989"/>
    </source>
</evidence>
<keyword evidence="8 11" id="KW-1133">Transmembrane helix</keyword>
<evidence type="ECO:0000313" key="14">
    <source>
        <dbReference type="Proteomes" id="UP000807785"/>
    </source>
</evidence>
<evidence type="ECO:0000256" key="4">
    <source>
        <dbReference type="ARBA" id="ARBA00022692"/>
    </source>
</evidence>
<feature type="transmembrane region" description="Helical" evidence="11">
    <location>
        <begin position="17"/>
        <end position="43"/>
    </location>
</feature>
<dbReference type="GO" id="GO:0004222">
    <property type="term" value="F:metalloendopeptidase activity"/>
    <property type="evidence" value="ECO:0007669"/>
    <property type="project" value="InterPro"/>
</dbReference>
<keyword evidence="3" id="KW-0645">Protease</keyword>
<dbReference type="AlphaFoldDB" id="A0A9D7HRT7"/>
<feature type="transmembrane region" description="Helical" evidence="11">
    <location>
        <begin position="55"/>
        <end position="73"/>
    </location>
</feature>
<evidence type="ECO:0000256" key="7">
    <source>
        <dbReference type="ARBA" id="ARBA00022833"/>
    </source>
</evidence>
<evidence type="ECO:0000256" key="9">
    <source>
        <dbReference type="ARBA" id="ARBA00023049"/>
    </source>
</evidence>
<keyword evidence="10 11" id="KW-0472">Membrane</keyword>
<evidence type="ECO:0000256" key="5">
    <source>
        <dbReference type="ARBA" id="ARBA00022723"/>
    </source>
</evidence>
<dbReference type="Gene3D" id="3.30.2010.10">
    <property type="entry name" value="Metalloproteases ('zincins'), catalytic domain"/>
    <property type="match status" value="1"/>
</dbReference>
<accession>A0A9D7HRT7</accession>
<evidence type="ECO:0000313" key="13">
    <source>
        <dbReference type="EMBL" id="MBK6973856.1"/>
    </source>
</evidence>
<reference evidence="13" key="1">
    <citation type="submission" date="2020-10" db="EMBL/GenBank/DDBJ databases">
        <title>Connecting structure to function with the recovery of over 1000 high-quality activated sludge metagenome-assembled genomes encoding full-length rRNA genes using long-read sequencing.</title>
        <authorList>
            <person name="Singleton C.M."/>
            <person name="Petriglieri F."/>
            <person name="Kristensen J.M."/>
            <person name="Kirkegaard R.H."/>
            <person name="Michaelsen T.Y."/>
            <person name="Andersen M.H."/>
            <person name="Karst S.M."/>
            <person name="Dueholm M.S."/>
            <person name="Nielsen P.H."/>
            <person name="Albertsen M."/>
        </authorList>
    </citation>
    <scope>NUCLEOTIDE SEQUENCE</scope>
    <source>
        <strain evidence="13">Bjer_18-Q3-R1-45_BAT3C.347</strain>
    </source>
</reference>
<sequence length="624" mass="67199">MDFFAEQDRARRSSRWLVLWFAAAVLVIVLAVDLVFALTAHFWSGAPISDLKPNFHFGSVAVVLAIVGGGALIRIIQLGKGGEAVAQMVGARAVAADTRDLLERRLLNVVEEMAIAAGLTVPRVYVLDREQGINAFAAGYSPNEAIIAVNRGTLTQLTREQLQGVIGHEFSHILHGDMRLNIRLLGWLSGLLGIFVLGRLVIRVGARADDIRALIPALLLGGALCAVGYLGVILGEMIQAAVSRQREFLADASSVQYTRNPEGIGGALRRIGGWTQGTLIAHPHGESLSYMCFGAAVSRMVSGLFATHPSVAERVRRIYGRRMAVIEAEPPPPLPEEALVREFAAPARKLRTRAALDPAGVVASVARVTREQVDLAHAFRSTLDPLIVAALQAHGGAQNVVAVCLLLLEPGQRARQMVLLEQELDAPAFGNLVELIAPIEALGEARQLDLVELTLPALRELPAEPCRQFLERMGRLAMIDRILSLPELLLYTLVEYRLSKRVTACRMRSPQTLPRLSQAAGLVLSAVARASSRDTPLAFAEGRAQLAARCPAIAFAGEQADDAIALRRALEQLLFLTPMDKPLLLRAAVAAVSFDGSVSPRESLLLRALCATLDVPLPPLLASS</sequence>
<evidence type="ECO:0000256" key="3">
    <source>
        <dbReference type="ARBA" id="ARBA00022670"/>
    </source>
</evidence>
<dbReference type="EMBL" id="JADJEV010000004">
    <property type="protein sequence ID" value="MBK6973856.1"/>
    <property type="molecule type" value="Genomic_DNA"/>
</dbReference>
<keyword evidence="9 13" id="KW-0482">Metalloprotease</keyword>
<evidence type="ECO:0000256" key="6">
    <source>
        <dbReference type="ARBA" id="ARBA00022801"/>
    </source>
</evidence>
<feature type="transmembrane region" description="Helical" evidence="11">
    <location>
        <begin position="184"/>
        <end position="202"/>
    </location>
</feature>
<gene>
    <name evidence="13" type="ORF">IPH26_13285</name>
</gene>
<feature type="transmembrane region" description="Helical" evidence="11">
    <location>
        <begin position="214"/>
        <end position="235"/>
    </location>
</feature>
<evidence type="ECO:0000256" key="1">
    <source>
        <dbReference type="ARBA" id="ARBA00001947"/>
    </source>
</evidence>
<dbReference type="GO" id="GO:0046872">
    <property type="term" value="F:metal ion binding"/>
    <property type="evidence" value="ECO:0007669"/>
    <property type="project" value="UniProtKB-KW"/>
</dbReference>
<keyword evidence="6" id="KW-0378">Hydrolase</keyword>
<dbReference type="PANTHER" id="PTHR43221">
    <property type="entry name" value="PROTEASE HTPX"/>
    <property type="match status" value="1"/>
</dbReference>
<dbReference type="PANTHER" id="PTHR43221:SF2">
    <property type="entry name" value="PROTEASE HTPX HOMOLOG"/>
    <property type="match status" value="1"/>
</dbReference>
<organism evidence="13 14">
    <name type="scientific">Candidatus Methylophosphatis roskildensis</name>
    <dbReference type="NCBI Taxonomy" id="2899263"/>
    <lineage>
        <taxon>Bacteria</taxon>
        <taxon>Pseudomonadati</taxon>
        <taxon>Pseudomonadota</taxon>
        <taxon>Betaproteobacteria</taxon>
        <taxon>Nitrosomonadales</taxon>
        <taxon>Sterolibacteriaceae</taxon>
        <taxon>Candidatus Methylophosphatis</taxon>
    </lineage>
</organism>
<keyword evidence="7" id="KW-0862">Zinc</keyword>
<keyword evidence="5" id="KW-0479">Metal-binding</keyword>
<comment type="caution">
    <text evidence="13">The sequence shown here is derived from an EMBL/GenBank/DDBJ whole genome shotgun (WGS) entry which is preliminary data.</text>
</comment>
<dbReference type="Proteomes" id="UP000807785">
    <property type="component" value="Unassembled WGS sequence"/>
</dbReference>
<evidence type="ECO:0000259" key="12">
    <source>
        <dbReference type="Pfam" id="PF01435"/>
    </source>
</evidence>
<dbReference type="InterPro" id="IPR001915">
    <property type="entry name" value="Peptidase_M48"/>
</dbReference>